<feature type="coiled-coil region" evidence="1">
    <location>
        <begin position="165"/>
        <end position="209"/>
    </location>
</feature>
<dbReference type="InterPro" id="IPR036514">
    <property type="entry name" value="SGNH_hydro_sf"/>
</dbReference>
<dbReference type="EMBL" id="NGLB01000001">
    <property type="protein sequence ID" value="OTO00424.1"/>
    <property type="molecule type" value="Genomic_DNA"/>
</dbReference>
<dbReference type="InterPro" id="IPR013830">
    <property type="entry name" value="SGNH_hydro"/>
</dbReference>
<evidence type="ECO:0000313" key="5">
    <source>
        <dbReference type="Proteomes" id="UP000194737"/>
    </source>
</evidence>
<organism evidence="4 5">
    <name type="scientific">Enterococcus faecium</name>
    <name type="common">Streptococcus faecium</name>
    <dbReference type="NCBI Taxonomy" id="1352"/>
    <lineage>
        <taxon>Bacteria</taxon>
        <taxon>Bacillati</taxon>
        <taxon>Bacillota</taxon>
        <taxon>Bacilli</taxon>
        <taxon>Lactobacillales</taxon>
        <taxon>Enterococcaceae</taxon>
        <taxon>Enterococcus</taxon>
    </lineage>
</organism>
<name>A0AB73NTL4_ENTFC</name>
<evidence type="ECO:0000259" key="3">
    <source>
        <dbReference type="Pfam" id="PF13472"/>
    </source>
</evidence>
<proteinExistence type="predicted"/>
<protein>
    <recommendedName>
        <fullName evidence="6">DUF2479 domain-containing protein</fullName>
    </recommendedName>
</protein>
<reference evidence="4 5" key="1">
    <citation type="submission" date="2017-05" db="EMBL/GenBank/DDBJ databases">
        <title>The Genome Sequence of Enterococcus faecium 6F2_DIV0138.</title>
        <authorList>
            <consortium name="The Broad Institute Genomics Platform"/>
            <consortium name="The Broad Institute Genomic Center for Infectious Diseases"/>
            <person name="Earl A."/>
            <person name="Manson A."/>
            <person name="Schwartman J."/>
            <person name="Gilmore M."/>
            <person name="Abouelleil A."/>
            <person name="Cao P."/>
            <person name="Chapman S."/>
            <person name="Cusick C."/>
            <person name="Shea T."/>
            <person name="Young S."/>
            <person name="Neafsey D."/>
            <person name="Nusbaum C."/>
            <person name="Birren B."/>
        </authorList>
    </citation>
    <scope>NUCLEOTIDE SEQUENCE [LARGE SCALE GENOMIC DNA]</scope>
    <source>
        <strain evidence="4 5">6F2_DIV0138</strain>
    </source>
</reference>
<dbReference type="InterPro" id="IPR018913">
    <property type="entry name" value="BppU_N"/>
</dbReference>
<dbReference type="Gene3D" id="2.60.40.3350">
    <property type="match status" value="1"/>
</dbReference>
<dbReference type="AlphaFoldDB" id="A0AB73NTL4"/>
<evidence type="ECO:0000256" key="1">
    <source>
        <dbReference type="SAM" id="Coils"/>
    </source>
</evidence>
<evidence type="ECO:0008006" key="6">
    <source>
        <dbReference type="Google" id="ProtNLM"/>
    </source>
</evidence>
<dbReference type="Pfam" id="PF13472">
    <property type="entry name" value="Lipase_GDSL_2"/>
    <property type="match status" value="1"/>
</dbReference>
<dbReference type="Pfam" id="PF10651">
    <property type="entry name" value="BppU_N"/>
    <property type="match status" value="1"/>
</dbReference>
<dbReference type="Proteomes" id="UP000194737">
    <property type="component" value="Unassembled WGS sequence"/>
</dbReference>
<feature type="domain" description="SGNH hydrolase-type esterase" evidence="3">
    <location>
        <begin position="610"/>
        <end position="799"/>
    </location>
</feature>
<evidence type="ECO:0000259" key="2">
    <source>
        <dbReference type="Pfam" id="PF10651"/>
    </source>
</evidence>
<evidence type="ECO:0000313" key="4">
    <source>
        <dbReference type="EMBL" id="OTO00424.1"/>
    </source>
</evidence>
<feature type="domain" description="BppU N-terminal" evidence="2">
    <location>
        <begin position="20"/>
        <end position="153"/>
    </location>
</feature>
<comment type="caution">
    <text evidence="4">The sequence shown here is derived from an EMBL/GenBank/DDBJ whole genome shotgun (WGS) entry which is preliminary data.</text>
</comment>
<accession>A0AB73NTL4</accession>
<dbReference type="RefSeq" id="WP_086324900.1">
    <property type="nucleotide sequence ID" value="NZ_NGLB01000001.1"/>
</dbReference>
<gene>
    <name evidence="4" type="ORF">A5804_001934</name>
</gene>
<dbReference type="CDD" id="cd00229">
    <property type="entry name" value="SGNH_hydrolase"/>
    <property type="match status" value="1"/>
</dbReference>
<dbReference type="Gene3D" id="3.40.50.1110">
    <property type="entry name" value="SGNH hydrolase"/>
    <property type="match status" value="1"/>
</dbReference>
<dbReference type="SUPFAM" id="SSF52266">
    <property type="entry name" value="SGNH hydrolase"/>
    <property type="match status" value="1"/>
</dbReference>
<sequence>MVDRKIGEITVPTEPVSRATKITGFTFKSYDKNAGVLQFEIKNQDGSPTDLIDATIRLFMYIYQGEEKKEFPIFDNQIITESYIQGIIKYPIPDMLLSYEGKVDVNVYIDFPDGSHTDNLAFSFTIEKSIIDHNIQANGDYYFKDFIQLIEAASEKSNQLVVKISEQLEELATETNQSLANVEQKAVEVEKNLNKIEELYEEADTYNKKQIDTKLSDKGERAVVEKNQENISRLQTTKADQAFVDAQFATIVSGAPKGTYNTFSELQAAYPNGTDGIFLVLENGHWYYWQTETTSWEDGGVYQSTDIQAASITPDKIAETTIQGSTNLFNWKNVIYGEYVDNNTGKFLPAANQQVYHSEYIPVSSGKRYKFSSWLGIPGAWFDEGKKFIRSISRADTTNMTDKAPENAAYLVWNGDAQRPATSAMITEFDANYPTYPNRYLPYQEVASVRWLEPTGIKVANFSAPEVQTNLFDLETITRGYFINNEAVITENAKFAVSDYIPVKPNTVYSVPITFSAQGYYFNELKEPICAIQHTEASNNNNRQFKTPSNARYVRLNLYAGTTGSSKGNENFFSLTEGENVLTKATEYGVNQKWLNPYSKKLFGKKIVTFGDSITWYDHQLFVDKTTMPNTRAIGYQTYLRSAFGCEVNNQGISGQNTKQIGTRSKAFDYSDYSLATFFAGVNDFGQSRAVGTVQAIGSSFDENTYCGAYQSMLEDVLKRFPTLRIGIIIPYKVWNTQLGGLMPREFTDKLVEIAKLYSIPYLNLYDEAQINEVNKDVLFVDDTSQVPYQYHLNNEGYRMISSYIVSFVNQIIG</sequence>
<keyword evidence="1" id="KW-0175">Coiled coil</keyword>